<reference evidence="4" key="1">
    <citation type="submission" date="2022-10" db="EMBL/GenBank/DDBJ databases">
        <title>Shewanella flava sp. nov, isolated from the estuary of the Fenhe River into the Yellow River.</title>
        <authorList>
            <person name="Li Y."/>
        </authorList>
    </citation>
    <scope>NUCLEOTIDE SEQUENCE</scope>
    <source>
        <strain evidence="4">FYR11-62</strain>
    </source>
</reference>
<protein>
    <submittedName>
        <fullName evidence="4">AAA family ATPase</fullName>
    </submittedName>
</protein>
<dbReference type="InterPro" id="IPR052026">
    <property type="entry name" value="ExeA_AAA_ATPase_DNA-bind"/>
</dbReference>
<dbReference type="Pfam" id="PF05036">
    <property type="entry name" value="SPOR"/>
    <property type="match status" value="1"/>
</dbReference>
<dbReference type="PANTHER" id="PTHR35894:SF5">
    <property type="entry name" value="MU-LIKE PROPHAGE FLUMU DNA TRANSPOSITION PROTEIN B"/>
    <property type="match status" value="1"/>
</dbReference>
<dbReference type="InterPro" id="IPR007730">
    <property type="entry name" value="SPOR-like_dom"/>
</dbReference>
<dbReference type="InterPro" id="IPR049945">
    <property type="entry name" value="AAA_22"/>
</dbReference>
<feature type="transmembrane region" description="Helical" evidence="1">
    <location>
        <begin position="234"/>
        <end position="252"/>
    </location>
</feature>
<organism evidence="4 5">
    <name type="scientific">Shewanella subflava</name>
    <dbReference type="NCBI Taxonomy" id="2986476"/>
    <lineage>
        <taxon>Bacteria</taxon>
        <taxon>Pseudomonadati</taxon>
        <taxon>Pseudomonadota</taxon>
        <taxon>Gammaproteobacteria</taxon>
        <taxon>Alteromonadales</taxon>
        <taxon>Shewanellaceae</taxon>
        <taxon>Shewanella</taxon>
    </lineage>
</organism>
<dbReference type="PANTHER" id="PTHR35894">
    <property type="entry name" value="GENERAL SECRETION PATHWAY PROTEIN A-RELATED"/>
    <property type="match status" value="1"/>
</dbReference>
<evidence type="ECO:0000259" key="2">
    <source>
        <dbReference type="Pfam" id="PF05036"/>
    </source>
</evidence>
<evidence type="ECO:0000259" key="3">
    <source>
        <dbReference type="Pfam" id="PF13401"/>
    </source>
</evidence>
<gene>
    <name evidence="4" type="ORF">OHT75_09730</name>
</gene>
<dbReference type="EMBL" id="JAPDMX010000024">
    <property type="protein sequence ID" value="MCW3172758.1"/>
    <property type="molecule type" value="Genomic_DNA"/>
</dbReference>
<keyword evidence="5" id="KW-1185">Reference proteome</keyword>
<dbReference type="InterPro" id="IPR027417">
    <property type="entry name" value="P-loop_NTPase"/>
</dbReference>
<dbReference type="Pfam" id="PF13401">
    <property type="entry name" value="AAA_22"/>
    <property type="match status" value="1"/>
</dbReference>
<keyword evidence="1" id="KW-1133">Transmembrane helix</keyword>
<dbReference type="Gene3D" id="3.40.50.300">
    <property type="entry name" value="P-loop containing nucleotide triphosphate hydrolases"/>
    <property type="match status" value="1"/>
</dbReference>
<name>A0ABT3I9K6_9GAMM</name>
<evidence type="ECO:0000256" key="1">
    <source>
        <dbReference type="SAM" id="Phobius"/>
    </source>
</evidence>
<dbReference type="InterPro" id="IPR036680">
    <property type="entry name" value="SPOR-like_sf"/>
</dbReference>
<feature type="domain" description="SPOR" evidence="2">
    <location>
        <begin position="384"/>
        <end position="454"/>
    </location>
</feature>
<comment type="caution">
    <text evidence="4">The sequence shown here is derived from an EMBL/GenBank/DDBJ whole genome shotgun (WGS) entry which is preliminary data.</text>
</comment>
<dbReference type="Proteomes" id="UP001163714">
    <property type="component" value="Unassembled WGS sequence"/>
</dbReference>
<keyword evidence="1" id="KW-0472">Membrane</keyword>
<sequence>MTSALLLLPTQEELVQRLQHTASYSGQLLLLCGQRGSGKSTLSIALASALDDHNSALVLCPLHADAAEIRRKILVQLISSPIFDDEIPLMDTVMRIQSTLTKPLHIIIDDAHLLPKSLWAECILLSQMRCAGSNIAVTMAIDSQYLAKVMAELSQDMQQMLLPISIEPLPIAERDGLYQSLLLRSGCTPFIARNIIHQQLEKQTGTPEEVVELLNRAISEPEYAAKISAKTVKVAIVALSMLIFGIAVYVFLNSPLLKPRSELRLNQQLTATQQQQRDQANVFLAQYGKLFVKPLPKSQERFFLLERASDPVTTPALEQHALTAENNSKIKQSQPINKHVAVSNESKLNNAVTINSQSAVIAKSTESMSAADGMQIKETKADKPRGYTLQLVSVVDKQSLASVTSKLVNENNVYIARYKNRYVILFGQFPSITEAQEQSKRLQAELGMNEPWLRKWSDLSEYRIEQENR</sequence>
<evidence type="ECO:0000313" key="4">
    <source>
        <dbReference type="EMBL" id="MCW3172758.1"/>
    </source>
</evidence>
<evidence type="ECO:0000313" key="5">
    <source>
        <dbReference type="Proteomes" id="UP001163714"/>
    </source>
</evidence>
<dbReference type="Gene3D" id="3.30.70.1070">
    <property type="entry name" value="Sporulation related repeat"/>
    <property type="match status" value="1"/>
</dbReference>
<dbReference type="SUPFAM" id="SSF52540">
    <property type="entry name" value="P-loop containing nucleoside triphosphate hydrolases"/>
    <property type="match status" value="1"/>
</dbReference>
<dbReference type="RefSeq" id="WP_264726284.1">
    <property type="nucleotide sequence ID" value="NZ_JAPDMX010000024.1"/>
</dbReference>
<keyword evidence="1" id="KW-0812">Transmembrane</keyword>
<accession>A0ABT3I9K6</accession>
<feature type="domain" description="ORC1/DEAH AAA+ ATPase" evidence="3">
    <location>
        <begin position="26"/>
        <end position="140"/>
    </location>
</feature>
<proteinExistence type="predicted"/>